<keyword evidence="7 9" id="KW-0472">Membrane</keyword>
<dbReference type="AlphaFoldDB" id="A0A812LZB7"/>
<dbReference type="EMBL" id="CAJNDS010001113">
    <property type="protein sequence ID" value="CAE7248154.1"/>
    <property type="molecule type" value="Genomic_DNA"/>
</dbReference>
<evidence type="ECO:0000256" key="4">
    <source>
        <dbReference type="ARBA" id="ARBA00022519"/>
    </source>
</evidence>
<feature type="compositionally biased region" description="Basic residues" evidence="8">
    <location>
        <begin position="675"/>
        <end position="703"/>
    </location>
</feature>
<feature type="transmembrane region" description="Helical" evidence="9">
    <location>
        <begin position="70"/>
        <end position="87"/>
    </location>
</feature>
<gene>
    <name evidence="10" type="ORF">SNAT2548_LOCUS11974</name>
</gene>
<keyword evidence="2" id="KW-0813">Transport</keyword>
<feature type="transmembrane region" description="Helical" evidence="9">
    <location>
        <begin position="552"/>
        <end position="572"/>
    </location>
</feature>
<evidence type="ECO:0000256" key="6">
    <source>
        <dbReference type="ARBA" id="ARBA00022989"/>
    </source>
</evidence>
<dbReference type="InterPro" id="IPR007272">
    <property type="entry name" value="Sulf_transp_TsuA/YedE"/>
</dbReference>
<feature type="region of interest" description="Disordered" evidence="8">
    <location>
        <begin position="734"/>
        <end position="771"/>
    </location>
</feature>
<evidence type="ECO:0000256" key="1">
    <source>
        <dbReference type="ARBA" id="ARBA00004429"/>
    </source>
</evidence>
<feature type="transmembrane region" description="Helical" evidence="9">
    <location>
        <begin position="409"/>
        <end position="429"/>
    </location>
</feature>
<keyword evidence="6 9" id="KW-1133">Transmembrane helix</keyword>
<evidence type="ECO:0000256" key="9">
    <source>
        <dbReference type="SAM" id="Phobius"/>
    </source>
</evidence>
<keyword evidence="5 9" id="KW-0812">Transmembrane</keyword>
<dbReference type="Pfam" id="PF04143">
    <property type="entry name" value="Sulf_transp"/>
    <property type="match status" value="1"/>
</dbReference>
<feature type="transmembrane region" description="Helical" evidence="9">
    <location>
        <begin position="299"/>
        <end position="318"/>
    </location>
</feature>
<evidence type="ECO:0008006" key="12">
    <source>
        <dbReference type="Google" id="ProtNLM"/>
    </source>
</evidence>
<dbReference type="PANTHER" id="PTHR30574:SF1">
    <property type="entry name" value="SULPHUR TRANSPORT DOMAIN-CONTAINING PROTEIN"/>
    <property type="match status" value="1"/>
</dbReference>
<dbReference type="PANTHER" id="PTHR30574">
    <property type="entry name" value="INNER MEMBRANE PROTEIN YEDE"/>
    <property type="match status" value="1"/>
</dbReference>
<evidence type="ECO:0000256" key="7">
    <source>
        <dbReference type="ARBA" id="ARBA00023136"/>
    </source>
</evidence>
<organism evidence="10 11">
    <name type="scientific">Symbiodinium natans</name>
    <dbReference type="NCBI Taxonomy" id="878477"/>
    <lineage>
        <taxon>Eukaryota</taxon>
        <taxon>Sar</taxon>
        <taxon>Alveolata</taxon>
        <taxon>Dinophyceae</taxon>
        <taxon>Suessiales</taxon>
        <taxon>Symbiodiniaceae</taxon>
        <taxon>Symbiodinium</taxon>
    </lineage>
</organism>
<name>A0A812LZB7_9DINO</name>
<evidence type="ECO:0000313" key="10">
    <source>
        <dbReference type="EMBL" id="CAE7248154.1"/>
    </source>
</evidence>
<comment type="subcellular location">
    <subcellularLocation>
        <location evidence="1">Cell inner membrane</location>
        <topology evidence="1">Multi-pass membrane protein</topology>
    </subcellularLocation>
</comment>
<dbReference type="OrthoDB" id="439008at2759"/>
<feature type="region of interest" description="Disordered" evidence="8">
    <location>
        <begin position="662"/>
        <end position="712"/>
    </location>
</feature>
<reference evidence="10" key="1">
    <citation type="submission" date="2021-02" db="EMBL/GenBank/DDBJ databases">
        <authorList>
            <person name="Dougan E. K."/>
            <person name="Rhodes N."/>
            <person name="Thang M."/>
            <person name="Chan C."/>
        </authorList>
    </citation>
    <scope>NUCLEOTIDE SEQUENCE</scope>
</reference>
<dbReference type="InterPro" id="IPR046513">
    <property type="entry name" value="DUF6691"/>
</dbReference>
<keyword evidence="4" id="KW-0997">Cell inner membrane</keyword>
<dbReference type="Proteomes" id="UP000604046">
    <property type="component" value="Unassembled WGS sequence"/>
</dbReference>
<dbReference type="Pfam" id="PF20398">
    <property type="entry name" value="DUF6691"/>
    <property type="match status" value="1"/>
</dbReference>
<feature type="transmembrane region" description="Helical" evidence="9">
    <location>
        <begin position="436"/>
        <end position="455"/>
    </location>
</feature>
<evidence type="ECO:0000256" key="8">
    <source>
        <dbReference type="SAM" id="MobiDB-lite"/>
    </source>
</evidence>
<keyword evidence="3" id="KW-1003">Cell membrane</keyword>
<evidence type="ECO:0000256" key="5">
    <source>
        <dbReference type="ARBA" id="ARBA00022692"/>
    </source>
</evidence>
<proteinExistence type="predicted"/>
<evidence type="ECO:0000313" key="11">
    <source>
        <dbReference type="Proteomes" id="UP000604046"/>
    </source>
</evidence>
<keyword evidence="11" id="KW-1185">Reference proteome</keyword>
<sequence length="1186" mass="128396">MLSVQDASQVKSINEFTDSLAKALAEGDGTPSKELTRELLADGLRRALEIGGEVCKKHFLETLAANIHKFALQDGGGSFFFFLYLVLRREFRKWEQYSLSRVYPVEISSEYRNLQSFFIEATTEADTEAMWERCDMEAAFPGGASITSEPPVLSELRRRLAALPQKPGLTAEELVYRFTEEQTSSALKAWNFGCPSDSQIGGKAIDARARAAFFAEVRMNLFRFSDGAQKELVETFTELKAEVVKLVDSTTQSGVGGLLIGLSAALAYVGDGKITGISGIVGPFLRGVGKCEPLKDGQLWKALFLVGLVVGGLVNLAFNREFSYPQALDIPLARYCVGGIFVGIGTRAGRGCTSGHGICGLPRLAPRSWIAVPTFMGIAALTVALTRHVAKLDASGPWGVAELQWPPKWEFPLAAALSSLVLAAGATCLPSKTRSFVSPLACGIIFGLGLGVSGMTSQAKVLNFLDFAGTWDPSLAFVMGLGLCVSFPAFLMAEREGRKPLCGEDCSFERPKKSGDYGSLVLGATFFGLGWGMVGICPGPALAGMIPYLVGGWGPGLSFGLCVLLILMSWLVTDRTIRAGCSGLAQSGEAGTVVAWKTADYGFVKREGRHNDDIQLHVANAKGERFKNYIRRNGVAPGVRVKFDVDFEENRGRPYAANWELVDPPKFSESPSRSGGRRKSPSVRRRRSPSARKRRSPSVKRRGSPSIKSRATSGSRVAVFLSFQGQKRFVRGTCGPEAEASGGGGVAATRVDEAETGRKEEGKDKADKADESRKATLLEQAKTLFQALQSPPFQATFRHLTGGAKRAKEAFLLQAGLCLKRGSQNNYWDQPELSELAGKLRRSFFYVEGYGELMDDWIQNRVKQLNEDFLQRAITMLGTSLPAVLTRLRQIFRPGRWIFLCDPRLESDLVKLFHEDTFPPHVLSRATITQVLERVPALGGDDFHIYNDIVRSPPLQAPLSSGPMDLIESSLMEVLRRLPGFPPLARIPPGPGRYGFGRVEVLFQLAGTELMARVLHSPFAGADVLRAMDFFVLFGPQEFPNAAVEAVRSSEAMHLCPSTGIQDIGAPLSSPGLVRPPMSFGVAPPVQLQGLQGPAVATGPASVPFPGPPAPVPPGVMSALPGLGCFGLFDVHGPQPATVLMAKAKGIAIRRDDTRRMEEEAKQMEAKLELLRRTMDVPASGLGLAQ</sequence>
<dbReference type="GO" id="GO:0005886">
    <property type="term" value="C:plasma membrane"/>
    <property type="evidence" value="ECO:0007669"/>
    <property type="project" value="UniProtKB-SubCell"/>
</dbReference>
<feature type="transmembrane region" description="Helical" evidence="9">
    <location>
        <begin position="520"/>
        <end position="546"/>
    </location>
</feature>
<protein>
    <recommendedName>
        <fullName evidence="12">Sulphur transport domain-containing protein</fullName>
    </recommendedName>
</protein>
<comment type="caution">
    <text evidence="10">The sequence shown here is derived from an EMBL/GenBank/DDBJ whole genome shotgun (WGS) entry which is preliminary data.</text>
</comment>
<feature type="compositionally biased region" description="Basic and acidic residues" evidence="8">
    <location>
        <begin position="750"/>
        <end position="771"/>
    </location>
</feature>
<accession>A0A812LZB7</accession>
<evidence type="ECO:0000256" key="3">
    <source>
        <dbReference type="ARBA" id="ARBA00022475"/>
    </source>
</evidence>
<evidence type="ECO:0000256" key="2">
    <source>
        <dbReference type="ARBA" id="ARBA00022448"/>
    </source>
</evidence>
<feature type="transmembrane region" description="Helical" evidence="9">
    <location>
        <begin position="369"/>
        <end position="389"/>
    </location>
</feature>